<evidence type="ECO:0000313" key="3">
    <source>
        <dbReference type="Proteomes" id="UP000708805"/>
    </source>
</evidence>
<dbReference type="Proteomes" id="UP000708805">
    <property type="component" value="Unassembled WGS sequence"/>
</dbReference>
<evidence type="ECO:0000256" key="1">
    <source>
        <dbReference type="SAM" id="Phobius"/>
    </source>
</evidence>
<feature type="transmembrane region" description="Helical" evidence="1">
    <location>
        <begin position="80"/>
        <end position="99"/>
    </location>
</feature>
<accession>A0A9X1CX47</accession>
<evidence type="ECO:0000313" key="2">
    <source>
        <dbReference type="EMBL" id="MBS9339556.1"/>
    </source>
</evidence>
<organism evidence="2 3">
    <name type="scientific">Neisseria elongata subsp. nitroreducens</name>
    <dbReference type="NCBI Taxonomy" id="90367"/>
    <lineage>
        <taxon>Bacteria</taxon>
        <taxon>Pseudomonadati</taxon>
        <taxon>Pseudomonadota</taxon>
        <taxon>Betaproteobacteria</taxon>
        <taxon>Neisseriales</taxon>
        <taxon>Neisseriaceae</taxon>
        <taxon>Neisseria</taxon>
    </lineage>
</organism>
<sequence>MDENYQEEDRTTTDFSALKLGFAVYAAGLVFLAVSIYFGWGNVAFFGYFIFGFALNRIVLRQIEWHHMHNTLSNVANAKLSSFLFWPLSYLFLFVQLFINRVL</sequence>
<keyword evidence="1" id="KW-0812">Transmembrane</keyword>
<comment type="caution">
    <text evidence="2">The sequence shown here is derived from an EMBL/GenBank/DDBJ whole genome shotgun (WGS) entry which is preliminary data.</text>
</comment>
<dbReference type="EMBL" id="JAGJWT010000001">
    <property type="protein sequence ID" value="MBS9339556.1"/>
    <property type="molecule type" value="Genomic_DNA"/>
</dbReference>
<keyword evidence="1" id="KW-0472">Membrane</keyword>
<protein>
    <submittedName>
        <fullName evidence="2">Uncharacterized protein</fullName>
    </submittedName>
</protein>
<name>A0A9X1CX47_NEIEL</name>
<proteinExistence type="predicted"/>
<feature type="transmembrane region" description="Helical" evidence="1">
    <location>
        <begin position="44"/>
        <end position="60"/>
    </location>
</feature>
<feature type="transmembrane region" description="Helical" evidence="1">
    <location>
        <begin position="20"/>
        <end position="38"/>
    </location>
</feature>
<gene>
    <name evidence="2" type="ORF">J8641_01710</name>
</gene>
<keyword evidence="1" id="KW-1133">Transmembrane helix</keyword>
<reference evidence="2" key="1">
    <citation type="submission" date="2021-04" db="EMBL/GenBank/DDBJ databases">
        <title>Genomic characterization of endocarditis-associated Neisseria elongata subsp. nitroreducens.</title>
        <authorList>
            <person name="Schorner M."/>
            <person name="Passarelli-Araujo H."/>
            <person name="Scheffer M."/>
            <person name="Barazzetti F."/>
            <person name="Martins J."/>
            <person name="Machado H."/>
            <person name="Palmeiro J."/>
            <person name="Bazzo M."/>
        </authorList>
    </citation>
    <scope>NUCLEOTIDE SEQUENCE</scope>
    <source>
        <strain evidence="2">Nel_M001</strain>
    </source>
</reference>
<dbReference type="AlphaFoldDB" id="A0A9X1CX47"/>
<dbReference type="RefSeq" id="WP_214037171.1">
    <property type="nucleotide sequence ID" value="NZ_JAGJWT010000001.1"/>
</dbReference>